<dbReference type="Proteomes" id="UP000184016">
    <property type="component" value="Unassembled WGS sequence"/>
</dbReference>
<feature type="domain" description="GH18" evidence="1">
    <location>
        <begin position="1"/>
        <end position="136"/>
    </location>
</feature>
<sequence>MAVAPIHQVKNVLDYATSVIASEKILMGVTLYGYDWPIPWRKGLRAASLSNNSAQNLAINEKSPIRFDPVSASPNFEYTNGSQSHQVWFDDALSISAKFSLIDEYQLRGLSWWVLGNSFPQGIYLMSDVFNIRKVF</sequence>
<reference evidence="3" key="1">
    <citation type="submission" date="2016-11" db="EMBL/GenBank/DDBJ databases">
        <authorList>
            <person name="Varghese N."/>
            <person name="Submissions S."/>
        </authorList>
    </citation>
    <scope>NUCLEOTIDE SEQUENCE [LARGE SCALE GENOMIC DNA]</scope>
    <source>
        <strain evidence="3">USBA-503</strain>
    </source>
</reference>
<dbReference type="Gene3D" id="3.10.50.10">
    <property type="match status" value="1"/>
</dbReference>
<evidence type="ECO:0000313" key="3">
    <source>
        <dbReference type="Proteomes" id="UP000184016"/>
    </source>
</evidence>
<evidence type="ECO:0000313" key="2">
    <source>
        <dbReference type="EMBL" id="SHK89402.1"/>
    </source>
</evidence>
<protein>
    <submittedName>
        <fullName evidence="2">Spore germination protein</fullName>
    </submittedName>
</protein>
<dbReference type="InterPro" id="IPR029070">
    <property type="entry name" value="Chitinase_insertion_sf"/>
</dbReference>
<organism evidence="2 3">
    <name type="scientific">Alicyclobacillus tolerans</name>
    <dbReference type="NCBI Taxonomy" id="90970"/>
    <lineage>
        <taxon>Bacteria</taxon>
        <taxon>Bacillati</taxon>
        <taxon>Bacillota</taxon>
        <taxon>Bacilli</taxon>
        <taxon>Bacillales</taxon>
        <taxon>Alicyclobacillaceae</taxon>
        <taxon>Alicyclobacillus</taxon>
    </lineage>
</organism>
<dbReference type="PROSITE" id="PS51910">
    <property type="entry name" value="GH18_2"/>
    <property type="match status" value="1"/>
</dbReference>
<accession>A0A1M6W6I6</accession>
<dbReference type="GO" id="GO:0005975">
    <property type="term" value="P:carbohydrate metabolic process"/>
    <property type="evidence" value="ECO:0007669"/>
    <property type="project" value="InterPro"/>
</dbReference>
<dbReference type="GO" id="GO:0070492">
    <property type="term" value="F:oligosaccharide binding"/>
    <property type="evidence" value="ECO:0007669"/>
    <property type="project" value="TreeGrafter"/>
</dbReference>
<keyword evidence="3" id="KW-1185">Reference proteome</keyword>
<dbReference type="AlphaFoldDB" id="A0A1M6W6I6"/>
<dbReference type="EMBL" id="FRAF01000026">
    <property type="protein sequence ID" value="SHK89402.1"/>
    <property type="molecule type" value="Genomic_DNA"/>
</dbReference>
<dbReference type="PANTHER" id="PTHR46066">
    <property type="entry name" value="CHITINASE DOMAIN-CONTAINING PROTEIN 1 FAMILY MEMBER"/>
    <property type="match status" value="1"/>
</dbReference>
<dbReference type="GO" id="GO:0012505">
    <property type="term" value="C:endomembrane system"/>
    <property type="evidence" value="ECO:0007669"/>
    <property type="project" value="TreeGrafter"/>
</dbReference>
<dbReference type="PANTHER" id="PTHR46066:SF2">
    <property type="entry name" value="CHITINASE DOMAIN-CONTAINING PROTEIN 1"/>
    <property type="match status" value="1"/>
</dbReference>
<evidence type="ECO:0000259" key="1">
    <source>
        <dbReference type="PROSITE" id="PS51910"/>
    </source>
</evidence>
<dbReference type="Pfam" id="PF00704">
    <property type="entry name" value="Glyco_hydro_18"/>
    <property type="match status" value="1"/>
</dbReference>
<dbReference type="SUPFAM" id="SSF51445">
    <property type="entry name" value="(Trans)glycosidases"/>
    <property type="match status" value="1"/>
</dbReference>
<dbReference type="Gene3D" id="3.20.20.80">
    <property type="entry name" value="Glycosidases"/>
    <property type="match status" value="1"/>
</dbReference>
<proteinExistence type="predicted"/>
<gene>
    <name evidence="2" type="ORF">SAMN05443507_1268</name>
</gene>
<dbReference type="InterPro" id="IPR017853">
    <property type="entry name" value="GH"/>
</dbReference>
<dbReference type="STRING" id="1830138.SAMN05443507_1268"/>
<dbReference type="InterPro" id="IPR001223">
    <property type="entry name" value="Glyco_hydro18_cat"/>
</dbReference>
<name>A0A1M6W6I6_9BACL</name>